<evidence type="ECO:0000256" key="3">
    <source>
        <dbReference type="ARBA" id="ARBA00022597"/>
    </source>
</evidence>
<accession>D8PLX4</accession>
<dbReference type="KEGG" id="scm:SCHCO_01336554"/>
<dbReference type="InterPro" id="IPR037185">
    <property type="entry name" value="EmrE-like"/>
</dbReference>
<evidence type="ECO:0000256" key="5">
    <source>
        <dbReference type="ARBA" id="ARBA00022989"/>
    </source>
</evidence>
<feature type="transmembrane region" description="Helical" evidence="7">
    <location>
        <begin position="392"/>
        <end position="411"/>
    </location>
</feature>
<dbReference type="EMBL" id="GL377302">
    <property type="protein sequence ID" value="EFJ02062.1"/>
    <property type="molecule type" value="Genomic_DNA"/>
</dbReference>
<gene>
    <name evidence="8" type="ORF">SCHCODRAFT_48225</name>
</gene>
<dbReference type="STRING" id="578458.D8PLX4"/>
<evidence type="ECO:0000256" key="7">
    <source>
        <dbReference type="SAM" id="Phobius"/>
    </source>
</evidence>
<dbReference type="eggNOG" id="KOG1583">
    <property type="taxonomic scope" value="Eukaryota"/>
</dbReference>
<dbReference type="Pfam" id="PF08449">
    <property type="entry name" value="UAA"/>
    <property type="match status" value="1"/>
</dbReference>
<dbReference type="InterPro" id="IPR013657">
    <property type="entry name" value="SCL35B1-4/HUT1"/>
</dbReference>
<comment type="subcellular location">
    <subcellularLocation>
        <location evidence="1">Endomembrane system</location>
        <topology evidence="1">Multi-pass membrane protein</topology>
    </subcellularLocation>
</comment>
<feature type="transmembrane region" description="Helical" evidence="7">
    <location>
        <begin position="120"/>
        <end position="141"/>
    </location>
</feature>
<dbReference type="GO" id="GO:0000139">
    <property type="term" value="C:Golgi membrane"/>
    <property type="evidence" value="ECO:0007669"/>
    <property type="project" value="TreeGrafter"/>
</dbReference>
<evidence type="ECO:0000256" key="1">
    <source>
        <dbReference type="ARBA" id="ARBA00004127"/>
    </source>
</evidence>
<dbReference type="SUPFAM" id="SSF103481">
    <property type="entry name" value="Multidrug resistance efflux transporter EmrE"/>
    <property type="match status" value="1"/>
</dbReference>
<keyword evidence="5 7" id="KW-1133">Transmembrane helix</keyword>
<dbReference type="GO" id="GO:0005464">
    <property type="term" value="F:UDP-xylose transmembrane transporter activity"/>
    <property type="evidence" value="ECO:0007669"/>
    <property type="project" value="TreeGrafter"/>
</dbReference>
<evidence type="ECO:0000256" key="2">
    <source>
        <dbReference type="ARBA" id="ARBA00022448"/>
    </source>
</evidence>
<feature type="transmembrane region" description="Helical" evidence="7">
    <location>
        <begin position="83"/>
        <end position="100"/>
    </location>
</feature>
<dbReference type="GO" id="GO:0005789">
    <property type="term" value="C:endoplasmic reticulum membrane"/>
    <property type="evidence" value="ECO:0007669"/>
    <property type="project" value="TreeGrafter"/>
</dbReference>
<dbReference type="GO" id="GO:0005462">
    <property type="term" value="F:UDP-N-acetylglucosamine transmembrane transporter activity"/>
    <property type="evidence" value="ECO:0007669"/>
    <property type="project" value="TreeGrafter"/>
</dbReference>
<feature type="transmembrane region" description="Helical" evidence="7">
    <location>
        <begin position="359"/>
        <end position="380"/>
    </location>
</feature>
<dbReference type="AlphaFoldDB" id="D8PLX4"/>
<keyword evidence="9" id="KW-1185">Reference proteome</keyword>
<dbReference type="VEuPathDB" id="FungiDB:SCHCODRAFT_01336554"/>
<keyword evidence="4 7" id="KW-0812">Transmembrane</keyword>
<keyword evidence="6 7" id="KW-0472">Membrane</keyword>
<evidence type="ECO:0000256" key="4">
    <source>
        <dbReference type="ARBA" id="ARBA00022692"/>
    </source>
</evidence>
<feature type="transmembrane region" description="Helical" evidence="7">
    <location>
        <begin position="147"/>
        <end position="168"/>
    </location>
</feature>
<evidence type="ECO:0000313" key="9">
    <source>
        <dbReference type="Proteomes" id="UP000007431"/>
    </source>
</evidence>
<dbReference type="PANTHER" id="PTHR10778">
    <property type="entry name" value="SOLUTE CARRIER FAMILY 35 MEMBER B"/>
    <property type="match status" value="1"/>
</dbReference>
<feature type="transmembrane region" description="Helical" evidence="7">
    <location>
        <begin position="211"/>
        <end position="233"/>
    </location>
</feature>
<dbReference type="RefSeq" id="XP_003036964.1">
    <property type="nucleotide sequence ID" value="XM_003036918.1"/>
</dbReference>
<sequence length="427" mass="46637">MPFQFKEGAVTPRDSRARVTSHAVTRVQHHPYVHHGLGADAQSRLWRLLQASLARISVKVILQTSYSSNAITLERLTSNYPKAGSLITFAQFLLISLFGLRQHVVWTDNGPRLRPRRVKLAIYCAQVVLHFLISMLNNAAFAYRIPMAVHIIFRSAGLVITMVLGCVIAGKRYNLTQVISVLVVTVGVALTTLSAAPSRSASTSSAEADTWTYLTGIAILLTALVFSGCLGLIQDYAFSNLPKAAPVEKGAMKPLPAWQESIFYLHVLGLPLFTLTWDDLVAQTTALNAGPRMTVRIPLSPYVSPFFLPTPSETYKVQSDVLTVQTRLPEPFLDLALNTLTQLVCSAGVHRLTSRVSSLTVTLILVIRKAVSLVLSVAGFGTARGRVDQRMMWTGAVLVLLGTIGYARGSAGAARTEKEKEKNIKKE</sequence>
<evidence type="ECO:0008006" key="10">
    <source>
        <dbReference type="Google" id="ProtNLM"/>
    </source>
</evidence>
<name>D8PLX4_SCHCM</name>
<keyword evidence="3" id="KW-0762">Sugar transport</keyword>
<dbReference type="OMA" id="NPFTGWH"/>
<reference evidence="8 9" key="1">
    <citation type="journal article" date="2010" name="Nat. Biotechnol.">
        <title>Genome sequence of the model mushroom Schizophyllum commune.</title>
        <authorList>
            <person name="Ohm R.A."/>
            <person name="de Jong J.F."/>
            <person name="Lugones L.G."/>
            <person name="Aerts A."/>
            <person name="Kothe E."/>
            <person name="Stajich J.E."/>
            <person name="de Vries R.P."/>
            <person name="Record E."/>
            <person name="Levasseur A."/>
            <person name="Baker S.E."/>
            <person name="Bartholomew K.A."/>
            <person name="Coutinho P.M."/>
            <person name="Erdmann S."/>
            <person name="Fowler T.J."/>
            <person name="Gathman A.C."/>
            <person name="Lombard V."/>
            <person name="Henrissat B."/>
            <person name="Knabe N."/>
            <person name="Kuees U."/>
            <person name="Lilly W.W."/>
            <person name="Lindquist E."/>
            <person name="Lucas S."/>
            <person name="Magnuson J.K."/>
            <person name="Piumi F."/>
            <person name="Raudaskoski M."/>
            <person name="Salamov A."/>
            <person name="Schmutz J."/>
            <person name="Schwarze F.W.M.R."/>
            <person name="vanKuyk P.A."/>
            <person name="Horton J.S."/>
            <person name="Grigoriev I.V."/>
            <person name="Woesten H.A.B."/>
        </authorList>
    </citation>
    <scope>NUCLEOTIDE SEQUENCE [LARGE SCALE GENOMIC DNA]</scope>
    <source>
        <strain evidence="9">H4-8 / FGSC 9210</strain>
    </source>
</reference>
<proteinExistence type="predicted"/>
<dbReference type="PANTHER" id="PTHR10778:SF4">
    <property type="entry name" value="NUCLEOTIDE SUGAR TRANSPORTER SLC35B4"/>
    <property type="match status" value="1"/>
</dbReference>
<organism evidence="9">
    <name type="scientific">Schizophyllum commune (strain H4-8 / FGSC 9210)</name>
    <name type="common">Split gill fungus</name>
    <dbReference type="NCBI Taxonomy" id="578458"/>
    <lineage>
        <taxon>Eukaryota</taxon>
        <taxon>Fungi</taxon>
        <taxon>Dikarya</taxon>
        <taxon>Basidiomycota</taxon>
        <taxon>Agaricomycotina</taxon>
        <taxon>Agaricomycetes</taxon>
        <taxon>Agaricomycetidae</taxon>
        <taxon>Agaricales</taxon>
        <taxon>Schizophyllaceae</taxon>
        <taxon>Schizophyllum</taxon>
    </lineage>
</organism>
<evidence type="ECO:0000313" key="8">
    <source>
        <dbReference type="EMBL" id="EFJ02062.1"/>
    </source>
</evidence>
<dbReference type="Proteomes" id="UP000007431">
    <property type="component" value="Unassembled WGS sequence"/>
</dbReference>
<dbReference type="HOGENOM" id="CLU_033007_1_1_1"/>
<feature type="transmembrane region" description="Helical" evidence="7">
    <location>
        <begin position="175"/>
        <end position="196"/>
    </location>
</feature>
<dbReference type="InParanoid" id="D8PLX4"/>
<keyword evidence="2" id="KW-0813">Transport</keyword>
<evidence type="ECO:0000256" key="6">
    <source>
        <dbReference type="ARBA" id="ARBA00023136"/>
    </source>
</evidence>
<dbReference type="GeneID" id="9589497"/>
<protein>
    <recommendedName>
        <fullName evidence="10">UAA transporter</fullName>
    </recommendedName>
</protein>
<dbReference type="OrthoDB" id="999962at2759"/>